<evidence type="ECO:0000259" key="3">
    <source>
        <dbReference type="PROSITE" id="PS50887"/>
    </source>
</evidence>
<evidence type="ECO:0000313" key="4">
    <source>
        <dbReference type="EMBL" id="KPB02591.1"/>
    </source>
</evidence>
<dbReference type="AlphaFoldDB" id="A0A0N0E8P6"/>
<dbReference type="InterPro" id="IPR000160">
    <property type="entry name" value="GGDEF_dom"/>
</dbReference>
<dbReference type="Pfam" id="PF00990">
    <property type="entry name" value="GGDEF"/>
    <property type="match status" value="1"/>
</dbReference>
<dbReference type="Gene3D" id="3.20.20.450">
    <property type="entry name" value="EAL domain"/>
    <property type="match status" value="1"/>
</dbReference>
<dbReference type="PROSITE" id="PS50887">
    <property type="entry name" value="GGDEF"/>
    <property type="match status" value="1"/>
</dbReference>
<dbReference type="InterPro" id="IPR035919">
    <property type="entry name" value="EAL_sf"/>
</dbReference>
<proteinExistence type="predicted"/>
<organism evidence="4 5">
    <name type="scientific">Ahrensia marina</name>
    <dbReference type="NCBI Taxonomy" id="1514904"/>
    <lineage>
        <taxon>Bacteria</taxon>
        <taxon>Pseudomonadati</taxon>
        <taxon>Pseudomonadota</taxon>
        <taxon>Alphaproteobacteria</taxon>
        <taxon>Hyphomicrobiales</taxon>
        <taxon>Ahrensiaceae</taxon>
        <taxon>Ahrensia</taxon>
    </lineage>
</organism>
<keyword evidence="5" id="KW-1185">Reference proteome</keyword>
<evidence type="ECO:0000256" key="1">
    <source>
        <dbReference type="SAM" id="Phobius"/>
    </source>
</evidence>
<feature type="domain" description="GGDEF" evidence="3">
    <location>
        <begin position="389"/>
        <end position="522"/>
    </location>
</feature>
<dbReference type="CDD" id="cd01948">
    <property type="entry name" value="EAL"/>
    <property type="match status" value="1"/>
</dbReference>
<dbReference type="CDD" id="cd01949">
    <property type="entry name" value="GGDEF"/>
    <property type="match status" value="1"/>
</dbReference>
<dbReference type="SMART" id="SM00267">
    <property type="entry name" value="GGDEF"/>
    <property type="match status" value="1"/>
</dbReference>
<dbReference type="EMBL" id="JXMU01000002">
    <property type="protein sequence ID" value="KPB02591.1"/>
    <property type="molecule type" value="Genomic_DNA"/>
</dbReference>
<dbReference type="SMART" id="SM00052">
    <property type="entry name" value="EAL"/>
    <property type="match status" value="1"/>
</dbReference>
<feature type="transmembrane region" description="Helical" evidence="1">
    <location>
        <begin position="108"/>
        <end position="128"/>
    </location>
</feature>
<reference evidence="4 5" key="1">
    <citation type="submission" date="2015-01" db="EMBL/GenBank/DDBJ databases">
        <title>Ahrensia donghaiensis sp. nov., a novel dimethylsulphoniopropionate-cleavage bacterium isolated from seawater and emended descriptions of the genus Ahrensia and Ahrensia kielensis.</title>
        <authorList>
            <person name="Liu J."/>
        </authorList>
    </citation>
    <scope>NUCLEOTIDE SEQUENCE [LARGE SCALE GENOMIC DNA]</scope>
    <source>
        <strain evidence="4 5">LZD062</strain>
    </source>
</reference>
<dbReference type="InterPro" id="IPR001633">
    <property type="entry name" value="EAL_dom"/>
</dbReference>
<evidence type="ECO:0000259" key="2">
    <source>
        <dbReference type="PROSITE" id="PS50883"/>
    </source>
</evidence>
<dbReference type="Proteomes" id="UP000038011">
    <property type="component" value="Unassembled WGS sequence"/>
</dbReference>
<dbReference type="Gene3D" id="3.30.70.270">
    <property type="match status" value="1"/>
</dbReference>
<keyword evidence="1" id="KW-0812">Transmembrane</keyword>
<feature type="transmembrane region" description="Helical" evidence="1">
    <location>
        <begin position="40"/>
        <end position="60"/>
    </location>
</feature>
<sequence>MSLLKSLVLHFERKILGKHAHSKLATSALRKAQLQRVISVNPLMVLVCYANAFALIIHFWGTELHFLAISFMTPVLALVTYNAYGVYRFRSRPVPDNVGTSAVEKVTLFCSITAILWGAALATLFFATSDAPDFIISAVIAGMLGGGAVALSFVPSALLAFVVPIAILSTIAIFTHQTVDTNLLGILFLIYCFILVRAGMVFAKNLAKSVCKDLEQQKNADTISILLNEYAEGASDWLWEIDSQGKMTHGVEHFSSAIGTDISSWRFEFEDVHKAFVSNNLYVLENLDAIQKAFVERNLIQEITFGAGTSKDTMVWIEVSGKPLFDAEGTFTGYRGFAKNRTVEVEDQKNIEFLANNDAMTGLLNRSSFFSKVDDVYKALSREPNNSTSKFAILYIDLDGFKRINDTKGHAAGDAVLVEVSKRLKTAIGEAAIIARLGGDEFAAMIDENKTEQSVEEIAEAIVKSIANPIQSCAQEFRLSTSIGIAFIDKDGSDTQSVVGSADTALYQAKNSGKNCYRVFDPSMNEQVHRMNIMREALDKDLDNGALKLVFQPFFKSTDHSLAGFEALARWEHEEFGFVPPDVFIPLAEQTGLINKLGDWALREGCYIASFWPSHMKLAVNVSVPQFQQECFIDRLEDILRETQMEANRLELEITEAVFADNPDAINEKISKIKRLGVSFSLDDFGTGFSSLMYLIKFPFDKLKIDRSFLQQAERDESAKKVLQTIAHLGTQLKMETTIEGIETAEQLPMISELNCTYLQGYYFGRPQQVIDIGGFIARDVQRMLVKNSADNLLDFEECARKVSTK</sequence>
<evidence type="ECO:0000313" key="5">
    <source>
        <dbReference type="Proteomes" id="UP000038011"/>
    </source>
</evidence>
<dbReference type="SUPFAM" id="SSF55073">
    <property type="entry name" value="Nucleotide cyclase"/>
    <property type="match status" value="1"/>
</dbReference>
<feature type="transmembrane region" description="Helical" evidence="1">
    <location>
        <begin position="158"/>
        <end position="177"/>
    </location>
</feature>
<dbReference type="PANTHER" id="PTHR44757">
    <property type="entry name" value="DIGUANYLATE CYCLASE DGCP"/>
    <property type="match status" value="1"/>
</dbReference>
<dbReference type="InterPro" id="IPR029787">
    <property type="entry name" value="Nucleotide_cyclase"/>
</dbReference>
<dbReference type="SUPFAM" id="SSF141868">
    <property type="entry name" value="EAL domain-like"/>
    <property type="match status" value="1"/>
</dbReference>
<keyword evidence="1" id="KW-0472">Membrane</keyword>
<dbReference type="PROSITE" id="PS50883">
    <property type="entry name" value="EAL"/>
    <property type="match status" value="1"/>
</dbReference>
<feature type="domain" description="EAL" evidence="2">
    <location>
        <begin position="531"/>
        <end position="781"/>
    </location>
</feature>
<dbReference type="NCBIfam" id="TIGR00254">
    <property type="entry name" value="GGDEF"/>
    <property type="match status" value="1"/>
</dbReference>
<accession>A0A0N0E8P6</accession>
<feature type="transmembrane region" description="Helical" evidence="1">
    <location>
        <begin position="183"/>
        <end position="203"/>
    </location>
</feature>
<dbReference type="PATRIC" id="fig|1514904.3.peg.1649"/>
<dbReference type="InterPro" id="IPR052155">
    <property type="entry name" value="Biofilm_reg_signaling"/>
</dbReference>
<name>A0A0N0E8P6_9HYPH</name>
<dbReference type="OrthoDB" id="9814202at2"/>
<dbReference type="Pfam" id="PF00563">
    <property type="entry name" value="EAL"/>
    <property type="match status" value="1"/>
</dbReference>
<dbReference type="PANTHER" id="PTHR44757:SF2">
    <property type="entry name" value="BIOFILM ARCHITECTURE MAINTENANCE PROTEIN MBAA"/>
    <property type="match status" value="1"/>
</dbReference>
<evidence type="ECO:0008006" key="6">
    <source>
        <dbReference type="Google" id="ProtNLM"/>
    </source>
</evidence>
<dbReference type="RefSeq" id="WP_053997701.1">
    <property type="nucleotide sequence ID" value="NZ_JXMU01000002.1"/>
</dbReference>
<dbReference type="InterPro" id="IPR043128">
    <property type="entry name" value="Rev_trsase/Diguanyl_cyclase"/>
</dbReference>
<dbReference type="STRING" id="1514904.SU32_02240"/>
<keyword evidence="1" id="KW-1133">Transmembrane helix</keyword>
<protein>
    <recommendedName>
        <fullName evidence="6">Diguanylate cyclase</fullName>
    </recommendedName>
</protein>
<gene>
    <name evidence="4" type="ORF">SU32_02240</name>
</gene>
<comment type="caution">
    <text evidence="4">The sequence shown here is derived from an EMBL/GenBank/DDBJ whole genome shotgun (WGS) entry which is preliminary data.</text>
</comment>
<feature type="transmembrane region" description="Helical" evidence="1">
    <location>
        <begin position="66"/>
        <end position="87"/>
    </location>
</feature>